<comment type="caution">
    <text evidence="1">The sequence shown here is derived from an EMBL/GenBank/DDBJ whole genome shotgun (WGS) entry which is preliminary data.</text>
</comment>
<evidence type="ECO:0000313" key="1">
    <source>
        <dbReference type="EMBL" id="MBB4155054.1"/>
    </source>
</evidence>
<proteinExistence type="predicted"/>
<sequence>MPVHLSFDDIARILPSQTQDREMAAAVLDAWVEEQAAIVRSMGDPATTACIVDVQPPGWYVACEFRSANDLSYPINIRCEGRYDVRGNTPHLLDTGAGFRLVALLLRELGMKTRLLT</sequence>
<dbReference type="AlphaFoldDB" id="A0A840FH62"/>
<dbReference type="Proteomes" id="UP000529795">
    <property type="component" value="Unassembled WGS sequence"/>
</dbReference>
<organism evidence="1 2">
    <name type="scientific">Sphingomonas jinjuensis</name>
    <dbReference type="NCBI Taxonomy" id="535907"/>
    <lineage>
        <taxon>Bacteria</taxon>
        <taxon>Pseudomonadati</taxon>
        <taxon>Pseudomonadota</taxon>
        <taxon>Alphaproteobacteria</taxon>
        <taxon>Sphingomonadales</taxon>
        <taxon>Sphingomonadaceae</taxon>
        <taxon>Sphingomonas</taxon>
    </lineage>
</organism>
<dbReference type="RefSeq" id="WP_183986184.1">
    <property type="nucleotide sequence ID" value="NZ_JACIEV010000009.1"/>
</dbReference>
<reference evidence="1 2" key="1">
    <citation type="submission" date="2020-08" db="EMBL/GenBank/DDBJ databases">
        <title>Genomic Encyclopedia of Type Strains, Phase IV (KMG-IV): sequencing the most valuable type-strain genomes for metagenomic binning, comparative biology and taxonomic classification.</title>
        <authorList>
            <person name="Goeker M."/>
        </authorList>
    </citation>
    <scope>NUCLEOTIDE SEQUENCE [LARGE SCALE GENOMIC DNA]</scope>
    <source>
        <strain evidence="1 2">YC6723</strain>
    </source>
</reference>
<accession>A0A840FH62</accession>
<name>A0A840FH62_9SPHN</name>
<dbReference type="EMBL" id="JACIEV010000009">
    <property type="protein sequence ID" value="MBB4155054.1"/>
    <property type="molecule type" value="Genomic_DNA"/>
</dbReference>
<keyword evidence="2" id="KW-1185">Reference proteome</keyword>
<gene>
    <name evidence="1" type="ORF">GGQ80_002971</name>
</gene>
<evidence type="ECO:0000313" key="2">
    <source>
        <dbReference type="Proteomes" id="UP000529795"/>
    </source>
</evidence>
<protein>
    <submittedName>
        <fullName evidence="1">Uncharacterized protein</fullName>
    </submittedName>
</protein>